<organism evidence="4 5">
    <name type="scientific">Rudanella paleaurantiibacter</name>
    <dbReference type="NCBI Taxonomy" id="2614655"/>
    <lineage>
        <taxon>Bacteria</taxon>
        <taxon>Pseudomonadati</taxon>
        <taxon>Bacteroidota</taxon>
        <taxon>Cytophagia</taxon>
        <taxon>Cytophagales</taxon>
        <taxon>Cytophagaceae</taxon>
        <taxon>Rudanella</taxon>
    </lineage>
</organism>
<dbReference type="Gene3D" id="2.60.120.1440">
    <property type="match status" value="1"/>
</dbReference>
<accession>A0A7J5TTZ1</accession>
<dbReference type="RefSeq" id="WP_152126436.1">
    <property type="nucleotide sequence ID" value="NZ_WELI01000011.1"/>
</dbReference>
<keyword evidence="1" id="KW-0472">Membrane</keyword>
<sequence length="339" mass="38337">MKTSISPELLANYFAGRATAIQKQSIDEWARDPANWELFYEALARWENQQPQYITDPEAALQRHQARMAKFRSIGAEVSGSTDTVPVLQLATRNQFTRLWWVAASVVLVALAGWLTRPLWQYKQFQTAYGQTERITLPDGSRVVLNANSRLRIPRFGFGEASREVLLTGEASFAVTHTPTDQPFVVHTPSRFSVLVLGTEFTVNTRRQGGRVVLSKGRVKLRYADGQTNRQLLMTPGDEVTLDKRGQVQRQRLAQPEAASAWQQNRYVFTNTTLSEISQLFADNYGLQLQFDEPELANWTVSGSFPASSATELLEVLMEASSLAYTREEDRIRIYKPSN</sequence>
<dbReference type="PIRSF" id="PIRSF018266">
    <property type="entry name" value="FecR"/>
    <property type="match status" value="1"/>
</dbReference>
<feature type="transmembrane region" description="Helical" evidence="1">
    <location>
        <begin position="99"/>
        <end position="116"/>
    </location>
</feature>
<keyword evidence="1" id="KW-1133">Transmembrane helix</keyword>
<feature type="domain" description="Protein FecR C-terminal" evidence="3">
    <location>
        <begin position="266"/>
        <end position="334"/>
    </location>
</feature>
<dbReference type="Pfam" id="PF16344">
    <property type="entry name" value="FecR_C"/>
    <property type="match status" value="1"/>
</dbReference>
<feature type="domain" description="FecR protein" evidence="2">
    <location>
        <begin position="125"/>
        <end position="220"/>
    </location>
</feature>
<evidence type="ECO:0000256" key="1">
    <source>
        <dbReference type="SAM" id="Phobius"/>
    </source>
</evidence>
<evidence type="ECO:0000313" key="4">
    <source>
        <dbReference type="EMBL" id="KAB7727360.1"/>
    </source>
</evidence>
<gene>
    <name evidence="4" type="ORF">F5984_22310</name>
</gene>
<dbReference type="PANTHER" id="PTHR30273">
    <property type="entry name" value="PERIPLASMIC SIGNAL SENSOR AND SIGMA FACTOR ACTIVATOR FECR-RELATED"/>
    <property type="match status" value="1"/>
</dbReference>
<dbReference type="PANTHER" id="PTHR30273:SF2">
    <property type="entry name" value="PROTEIN FECR"/>
    <property type="match status" value="1"/>
</dbReference>
<protein>
    <submittedName>
        <fullName evidence="4">DUF4974 domain-containing protein</fullName>
    </submittedName>
</protein>
<evidence type="ECO:0000313" key="5">
    <source>
        <dbReference type="Proteomes" id="UP000488299"/>
    </source>
</evidence>
<name>A0A7J5TTZ1_9BACT</name>
<evidence type="ECO:0000259" key="3">
    <source>
        <dbReference type="Pfam" id="PF16344"/>
    </source>
</evidence>
<proteinExistence type="predicted"/>
<dbReference type="Proteomes" id="UP000488299">
    <property type="component" value="Unassembled WGS sequence"/>
</dbReference>
<dbReference type="InterPro" id="IPR006860">
    <property type="entry name" value="FecR"/>
</dbReference>
<comment type="caution">
    <text evidence="4">The sequence shown here is derived from an EMBL/GenBank/DDBJ whole genome shotgun (WGS) entry which is preliminary data.</text>
</comment>
<evidence type="ECO:0000259" key="2">
    <source>
        <dbReference type="Pfam" id="PF04773"/>
    </source>
</evidence>
<reference evidence="4 5" key="1">
    <citation type="submission" date="2019-10" db="EMBL/GenBank/DDBJ databases">
        <title>Rudanella paleaurantiibacter sp. nov., isolated from sludge.</title>
        <authorList>
            <person name="Xu S.Q."/>
        </authorList>
    </citation>
    <scope>NUCLEOTIDE SEQUENCE [LARGE SCALE GENOMIC DNA]</scope>
    <source>
        <strain evidence="4 5">HX-22-17</strain>
    </source>
</reference>
<dbReference type="EMBL" id="WELI01000011">
    <property type="protein sequence ID" value="KAB7727360.1"/>
    <property type="molecule type" value="Genomic_DNA"/>
</dbReference>
<keyword evidence="1" id="KW-0812">Transmembrane</keyword>
<dbReference type="InterPro" id="IPR012373">
    <property type="entry name" value="Ferrdict_sens_TM"/>
</dbReference>
<dbReference type="Gene3D" id="3.55.50.30">
    <property type="match status" value="1"/>
</dbReference>
<dbReference type="InterPro" id="IPR032508">
    <property type="entry name" value="FecR_C"/>
</dbReference>
<keyword evidence="5" id="KW-1185">Reference proteome</keyword>
<dbReference type="AlphaFoldDB" id="A0A7J5TTZ1"/>
<dbReference type="Pfam" id="PF04773">
    <property type="entry name" value="FecR"/>
    <property type="match status" value="1"/>
</dbReference>
<dbReference type="GO" id="GO:0016989">
    <property type="term" value="F:sigma factor antagonist activity"/>
    <property type="evidence" value="ECO:0007669"/>
    <property type="project" value="TreeGrafter"/>
</dbReference>